<dbReference type="Proteomes" id="UP000515871">
    <property type="component" value="Chromosome"/>
</dbReference>
<feature type="transmembrane region" description="Helical" evidence="1">
    <location>
        <begin position="110"/>
        <end position="131"/>
    </location>
</feature>
<feature type="transmembrane region" description="Helical" evidence="1">
    <location>
        <begin position="15"/>
        <end position="35"/>
    </location>
</feature>
<gene>
    <name evidence="3" type="ORF">H9L21_06200</name>
    <name evidence="2" type="ORF">IBG24_03645</name>
</gene>
<dbReference type="Proteomes" id="UP000620591">
    <property type="component" value="Unassembled WGS sequence"/>
</dbReference>
<accession>A0A8I0ES36</accession>
<keyword evidence="1" id="KW-0472">Membrane</keyword>
<dbReference type="EMBL" id="CP060587">
    <property type="protein sequence ID" value="QNL95900.1"/>
    <property type="molecule type" value="Genomic_DNA"/>
</dbReference>
<evidence type="ECO:0000313" key="5">
    <source>
        <dbReference type="Proteomes" id="UP000620591"/>
    </source>
</evidence>
<keyword evidence="1" id="KW-0812">Transmembrane</keyword>
<dbReference type="EMBL" id="JACTVM010000001">
    <property type="protein sequence ID" value="MBC9225406.1"/>
    <property type="molecule type" value="Genomic_DNA"/>
</dbReference>
<proteinExistence type="predicted"/>
<evidence type="ECO:0000313" key="2">
    <source>
        <dbReference type="EMBL" id="MBC9225406.1"/>
    </source>
</evidence>
<reference evidence="2" key="1">
    <citation type="submission" date="2020-09" db="EMBL/GenBank/DDBJ databases">
        <title>Novel species in genus Aeromicrobium.</title>
        <authorList>
            <person name="Zhang G."/>
        </authorList>
    </citation>
    <scope>NUCLEOTIDE SEQUENCE</scope>
    <source>
        <strain evidence="4">zg-629</strain>
        <strain evidence="3">Zg-629</strain>
        <strain evidence="2">Zg-636</strain>
    </source>
</reference>
<feature type="transmembrane region" description="Helical" evidence="1">
    <location>
        <begin position="74"/>
        <end position="98"/>
    </location>
</feature>
<evidence type="ECO:0000313" key="3">
    <source>
        <dbReference type="EMBL" id="QNL95900.1"/>
    </source>
</evidence>
<name>A0A8I0ES36_9ACTN</name>
<dbReference type="InterPro" id="IPR021215">
    <property type="entry name" value="DUF2752"/>
</dbReference>
<evidence type="ECO:0000313" key="4">
    <source>
        <dbReference type="Proteomes" id="UP000515871"/>
    </source>
</evidence>
<sequence length="142" mass="14827">MTLPVTPPAASRGRLVRAPLIAAAAGVGALALLHLRDPHVEGAYGFCPFLVLTGQPCPGCGGLRAMNLLTRGDVAGAVSSNLFAVSLVLVASVAWLVWFLRRARAIPAPYLTWSARTVTFAALAVVAFGIVRLTPWGAWLAP</sequence>
<keyword evidence="1" id="KW-1133">Transmembrane helix</keyword>
<dbReference type="AlphaFoldDB" id="A0A8I0ES36"/>
<dbReference type="Pfam" id="PF10825">
    <property type="entry name" value="DUF2752"/>
    <property type="match status" value="1"/>
</dbReference>
<organism evidence="2 5">
    <name type="scientific">Aeromicrobium senzhongii</name>
    <dbReference type="NCBI Taxonomy" id="2663859"/>
    <lineage>
        <taxon>Bacteria</taxon>
        <taxon>Bacillati</taxon>
        <taxon>Actinomycetota</taxon>
        <taxon>Actinomycetes</taxon>
        <taxon>Propionibacteriales</taxon>
        <taxon>Nocardioidaceae</taxon>
        <taxon>Aeromicrobium</taxon>
    </lineage>
</organism>
<protein>
    <submittedName>
        <fullName evidence="2">DUF2752 domain-containing protein</fullName>
    </submittedName>
</protein>
<keyword evidence="4" id="KW-1185">Reference proteome</keyword>
<evidence type="ECO:0000256" key="1">
    <source>
        <dbReference type="SAM" id="Phobius"/>
    </source>
</evidence>